<accession>A0A372G855</accession>
<evidence type="ECO:0000313" key="2">
    <source>
        <dbReference type="Proteomes" id="UP000262882"/>
    </source>
</evidence>
<dbReference type="EMBL" id="QVNQ01000013">
    <property type="protein sequence ID" value="RFS81541.1"/>
    <property type="molecule type" value="Genomic_DNA"/>
</dbReference>
<sequence>MAAQGAGPGADAFADADADADADGFRSCAHAVRHSSAGECACQHGASVLSGAAARRTAAYRRRLWAAALQFLSGYDGVLVIGRVDYLP</sequence>
<dbReference type="AlphaFoldDB" id="A0A372G855"/>
<comment type="caution">
    <text evidence="1">The sequence shown here is derived from an EMBL/GenBank/DDBJ whole genome shotgun (WGS) entry which is preliminary data.</text>
</comment>
<gene>
    <name evidence="1" type="ORF">D0T12_31875</name>
</gene>
<protein>
    <submittedName>
        <fullName evidence="1">Uncharacterized protein</fullName>
    </submittedName>
</protein>
<reference evidence="1 2" key="1">
    <citation type="submission" date="2018-08" db="EMBL/GenBank/DDBJ databases">
        <title>Actinomadura spongicola sp. nov., isolated from marine sponge Leucetta chagosensis.</title>
        <authorList>
            <person name="Li L."/>
            <person name="Lin H.W."/>
        </authorList>
    </citation>
    <scope>NUCLEOTIDE SEQUENCE [LARGE SCALE GENOMIC DNA]</scope>
    <source>
        <strain evidence="1 2">LHW52907</strain>
    </source>
</reference>
<evidence type="ECO:0000313" key="1">
    <source>
        <dbReference type="EMBL" id="RFS81541.1"/>
    </source>
</evidence>
<proteinExistence type="predicted"/>
<keyword evidence="2" id="KW-1185">Reference proteome</keyword>
<dbReference type="Proteomes" id="UP000262882">
    <property type="component" value="Unassembled WGS sequence"/>
</dbReference>
<organism evidence="1 2">
    <name type="scientific">Actinomadura spongiicola</name>
    <dbReference type="NCBI Taxonomy" id="2303421"/>
    <lineage>
        <taxon>Bacteria</taxon>
        <taxon>Bacillati</taxon>
        <taxon>Actinomycetota</taxon>
        <taxon>Actinomycetes</taxon>
        <taxon>Streptosporangiales</taxon>
        <taxon>Thermomonosporaceae</taxon>
        <taxon>Actinomadura</taxon>
    </lineage>
</organism>
<name>A0A372G855_9ACTN</name>